<organism evidence="9 10">
    <name type="scientific">Pyrocoelia pectoralis</name>
    <dbReference type="NCBI Taxonomy" id="417401"/>
    <lineage>
        <taxon>Eukaryota</taxon>
        <taxon>Metazoa</taxon>
        <taxon>Ecdysozoa</taxon>
        <taxon>Arthropoda</taxon>
        <taxon>Hexapoda</taxon>
        <taxon>Insecta</taxon>
        <taxon>Pterygota</taxon>
        <taxon>Neoptera</taxon>
        <taxon>Endopterygota</taxon>
        <taxon>Coleoptera</taxon>
        <taxon>Polyphaga</taxon>
        <taxon>Elateriformia</taxon>
        <taxon>Elateroidea</taxon>
        <taxon>Lampyridae</taxon>
        <taxon>Lampyrinae</taxon>
        <taxon>Pyrocoelia</taxon>
    </lineage>
</organism>
<feature type="transmembrane region" description="Helical" evidence="8">
    <location>
        <begin position="74"/>
        <end position="94"/>
    </location>
</feature>
<protein>
    <recommendedName>
        <fullName evidence="11">Equilibrative nucleoside transporter 1</fullName>
    </recommendedName>
</protein>
<evidence type="ECO:0000256" key="5">
    <source>
        <dbReference type="ARBA" id="ARBA00022989"/>
    </source>
</evidence>
<keyword evidence="3" id="KW-0813">Transport</keyword>
<dbReference type="GO" id="GO:0005886">
    <property type="term" value="C:plasma membrane"/>
    <property type="evidence" value="ECO:0007669"/>
    <property type="project" value="TreeGrafter"/>
</dbReference>
<evidence type="ECO:0000256" key="3">
    <source>
        <dbReference type="ARBA" id="ARBA00022448"/>
    </source>
</evidence>
<feature type="transmembrane region" description="Helical" evidence="8">
    <location>
        <begin position="152"/>
        <end position="171"/>
    </location>
</feature>
<gene>
    <name evidence="9" type="ORF">RI129_005711</name>
</gene>
<comment type="subcellular location">
    <subcellularLocation>
        <location evidence="1">Membrane</location>
        <topology evidence="1">Multi-pass membrane protein</topology>
    </subcellularLocation>
</comment>
<feature type="transmembrane region" description="Helical" evidence="8">
    <location>
        <begin position="452"/>
        <end position="477"/>
    </location>
</feature>
<dbReference type="PANTHER" id="PTHR10332">
    <property type="entry name" value="EQUILIBRATIVE NUCLEOSIDE TRANSPORTER"/>
    <property type="match status" value="1"/>
</dbReference>
<evidence type="ECO:0000313" key="10">
    <source>
        <dbReference type="Proteomes" id="UP001329430"/>
    </source>
</evidence>
<feature type="transmembrane region" description="Helical" evidence="8">
    <location>
        <begin position="177"/>
        <end position="199"/>
    </location>
</feature>
<keyword evidence="10" id="KW-1185">Reference proteome</keyword>
<dbReference type="AlphaFoldDB" id="A0AAN7VF35"/>
<dbReference type="InterPro" id="IPR002259">
    <property type="entry name" value="Eqnu_transpt"/>
</dbReference>
<dbReference type="Proteomes" id="UP001329430">
    <property type="component" value="Chromosome 4"/>
</dbReference>
<dbReference type="EMBL" id="JAVRBK010000004">
    <property type="protein sequence ID" value="KAK5644411.1"/>
    <property type="molecule type" value="Genomic_DNA"/>
</dbReference>
<keyword evidence="5 8" id="KW-1133">Transmembrane helix</keyword>
<proteinExistence type="inferred from homology"/>
<keyword evidence="6 8" id="KW-0472">Membrane</keyword>
<dbReference type="PRINTS" id="PR01130">
    <property type="entry name" value="DERENTRNSPRT"/>
</dbReference>
<feature type="transmembrane region" description="Helical" evidence="8">
    <location>
        <begin position="378"/>
        <end position="397"/>
    </location>
</feature>
<dbReference type="GO" id="GO:0005337">
    <property type="term" value="F:nucleoside transmembrane transporter activity"/>
    <property type="evidence" value="ECO:0007669"/>
    <property type="project" value="InterPro"/>
</dbReference>
<sequence>MSQKRDIGFIRNGCPVDTHSGEDSEKLPLQHQQPVRLQPSWEESNLPEDELNFHNLTMDEASLQLHAPIDKYRLVYLTFILHGIGVLMPWNMFITAENYFTKYKFGKDYTGQDLVYGTSYLQFVGFAAQVPNLIFNWLNVFIQMGGNLTTRIVWSISVEVVIFILTVALAMTDTHDWPGTFFWMTMVSVVVLNMANGVYQNTIFGMAAKLPLKYTGAVVLGSNISGTFTSLVRIFSDTFASSVRMSAIYYFISALFVLLLCFDTYFALPLNRYYRHHELKEQRENHARKLQAMGASERIPYFYIFRKCLPQLINIFLVFFITLSIFPAVQANVAQNDPNFFLGDTYFTSITCFLTFNMCAMIGSSLTSFCTRPSAKYLWIPVVLRIFYIPFFLLSNYQPGDEKFIRALPVLITNDWVYWIVAITMGLTSGYLSSLGMMYAPRTVEPRYAATAGMFAAAALITGIFVGVMSSFIWPWFVEHVGI</sequence>
<evidence type="ECO:0000313" key="9">
    <source>
        <dbReference type="EMBL" id="KAK5644411.1"/>
    </source>
</evidence>
<feature type="transmembrane region" description="Helical" evidence="8">
    <location>
        <begin position="247"/>
        <end position="268"/>
    </location>
</feature>
<evidence type="ECO:0000256" key="6">
    <source>
        <dbReference type="ARBA" id="ARBA00023136"/>
    </source>
</evidence>
<evidence type="ECO:0000256" key="7">
    <source>
        <dbReference type="SAM" id="MobiDB-lite"/>
    </source>
</evidence>
<dbReference type="SUPFAM" id="SSF103473">
    <property type="entry name" value="MFS general substrate transporter"/>
    <property type="match status" value="1"/>
</dbReference>
<feature type="transmembrane region" description="Helical" evidence="8">
    <location>
        <begin position="114"/>
        <end position="140"/>
    </location>
</feature>
<accession>A0AAN7VF35</accession>
<evidence type="ECO:0008006" key="11">
    <source>
        <dbReference type="Google" id="ProtNLM"/>
    </source>
</evidence>
<keyword evidence="4 8" id="KW-0812">Transmembrane</keyword>
<dbReference type="PIRSF" id="PIRSF016379">
    <property type="entry name" value="ENT"/>
    <property type="match status" value="1"/>
</dbReference>
<evidence type="ECO:0000256" key="2">
    <source>
        <dbReference type="ARBA" id="ARBA00007965"/>
    </source>
</evidence>
<feature type="transmembrane region" description="Helical" evidence="8">
    <location>
        <begin position="417"/>
        <end position="440"/>
    </location>
</feature>
<feature type="region of interest" description="Disordered" evidence="7">
    <location>
        <begin position="1"/>
        <end position="40"/>
    </location>
</feature>
<evidence type="ECO:0000256" key="8">
    <source>
        <dbReference type="SAM" id="Phobius"/>
    </source>
</evidence>
<comment type="caution">
    <text evidence="9">The sequence shown here is derived from an EMBL/GenBank/DDBJ whole genome shotgun (WGS) entry which is preliminary data.</text>
</comment>
<feature type="transmembrane region" description="Helical" evidence="8">
    <location>
        <begin position="346"/>
        <end position="366"/>
    </location>
</feature>
<name>A0AAN7VF35_9COLE</name>
<dbReference type="Pfam" id="PF01733">
    <property type="entry name" value="Nucleoside_tran"/>
    <property type="match status" value="1"/>
</dbReference>
<feature type="transmembrane region" description="Helical" evidence="8">
    <location>
        <begin position="211"/>
        <end position="235"/>
    </location>
</feature>
<dbReference type="InterPro" id="IPR036259">
    <property type="entry name" value="MFS_trans_sf"/>
</dbReference>
<dbReference type="PANTHER" id="PTHR10332:SF80">
    <property type="entry name" value="EQUILIBRATIVE NUCLEOSIDE TRANSPORTER 2, ISOFORM A"/>
    <property type="match status" value="1"/>
</dbReference>
<reference evidence="9 10" key="1">
    <citation type="journal article" date="2024" name="Insects">
        <title>An Improved Chromosome-Level Genome Assembly of the Firefly Pyrocoelia pectoralis.</title>
        <authorList>
            <person name="Fu X."/>
            <person name="Meyer-Rochow V.B."/>
            <person name="Ballantyne L."/>
            <person name="Zhu X."/>
        </authorList>
    </citation>
    <scope>NUCLEOTIDE SEQUENCE [LARGE SCALE GENOMIC DNA]</scope>
    <source>
        <strain evidence="9">XCY_ONT2</strain>
    </source>
</reference>
<comment type="similarity">
    <text evidence="2">Belongs to the SLC29A/ENT transporter (TC 2.A.57) family.</text>
</comment>
<feature type="compositionally biased region" description="Basic and acidic residues" evidence="7">
    <location>
        <begin position="19"/>
        <end position="28"/>
    </location>
</feature>
<evidence type="ECO:0000256" key="1">
    <source>
        <dbReference type="ARBA" id="ARBA00004141"/>
    </source>
</evidence>
<evidence type="ECO:0000256" key="4">
    <source>
        <dbReference type="ARBA" id="ARBA00022692"/>
    </source>
</evidence>
<feature type="transmembrane region" description="Helical" evidence="8">
    <location>
        <begin position="308"/>
        <end position="326"/>
    </location>
</feature>